<dbReference type="EMBL" id="JASBNA010000039">
    <property type="protein sequence ID" value="KAK7681836.1"/>
    <property type="molecule type" value="Genomic_DNA"/>
</dbReference>
<dbReference type="AlphaFoldDB" id="A0AAW0FM21"/>
<organism evidence="1 2">
    <name type="scientific">Cerrena zonata</name>
    <dbReference type="NCBI Taxonomy" id="2478898"/>
    <lineage>
        <taxon>Eukaryota</taxon>
        <taxon>Fungi</taxon>
        <taxon>Dikarya</taxon>
        <taxon>Basidiomycota</taxon>
        <taxon>Agaricomycotina</taxon>
        <taxon>Agaricomycetes</taxon>
        <taxon>Polyporales</taxon>
        <taxon>Cerrenaceae</taxon>
        <taxon>Cerrena</taxon>
    </lineage>
</organism>
<dbReference type="Proteomes" id="UP001385951">
    <property type="component" value="Unassembled WGS sequence"/>
</dbReference>
<protein>
    <submittedName>
        <fullName evidence="1">Uncharacterized protein</fullName>
    </submittedName>
</protein>
<gene>
    <name evidence="1" type="ORF">QCA50_015183</name>
</gene>
<comment type="caution">
    <text evidence="1">The sequence shown here is derived from an EMBL/GenBank/DDBJ whole genome shotgun (WGS) entry which is preliminary data.</text>
</comment>
<name>A0AAW0FM21_9APHY</name>
<sequence length="131" mass="14267">MFEAFVLGLTLFKTLGIKRQAAAAGVHTSLTNLLVHDGSLQFGLICVMSILDIILLGTMRGMVTTIPIKSIILNHLAFHLRQVYHAEEPTDVQHSSGSVRFQSFIVGNAGAPLHSVLMDSHEDIEVEESSI</sequence>
<accession>A0AAW0FM21</accession>
<evidence type="ECO:0000313" key="1">
    <source>
        <dbReference type="EMBL" id="KAK7681836.1"/>
    </source>
</evidence>
<reference evidence="1 2" key="1">
    <citation type="submission" date="2022-09" db="EMBL/GenBank/DDBJ databases">
        <authorList>
            <person name="Palmer J.M."/>
        </authorList>
    </citation>
    <scope>NUCLEOTIDE SEQUENCE [LARGE SCALE GENOMIC DNA]</scope>
    <source>
        <strain evidence="1 2">DSM 7382</strain>
    </source>
</reference>
<keyword evidence="2" id="KW-1185">Reference proteome</keyword>
<evidence type="ECO:0000313" key="2">
    <source>
        <dbReference type="Proteomes" id="UP001385951"/>
    </source>
</evidence>
<proteinExistence type="predicted"/>